<comment type="caution">
    <text evidence="1">The sequence shown here is derived from an EMBL/GenBank/DDBJ whole genome shotgun (WGS) entry which is preliminary data.</text>
</comment>
<evidence type="ECO:0000313" key="1">
    <source>
        <dbReference type="EMBL" id="KAI4328214.1"/>
    </source>
</evidence>
<evidence type="ECO:0000313" key="2">
    <source>
        <dbReference type="Proteomes" id="UP000828941"/>
    </source>
</evidence>
<dbReference type="Proteomes" id="UP000828941">
    <property type="component" value="Chromosome 8"/>
</dbReference>
<keyword evidence="2" id="KW-1185">Reference proteome</keyword>
<reference evidence="1 2" key="1">
    <citation type="journal article" date="2022" name="DNA Res.">
        <title>Chromosomal-level genome assembly of the orchid tree Bauhinia variegata (Leguminosae; Cercidoideae) supports the allotetraploid origin hypothesis of Bauhinia.</title>
        <authorList>
            <person name="Zhong Y."/>
            <person name="Chen Y."/>
            <person name="Zheng D."/>
            <person name="Pang J."/>
            <person name="Liu Y."/>
            <person name="Luo S."/>
            <person name="Meng S."/>
            <person name="Qian L."/>
            <person name="Wei D."/>
            <person name="Dai S."/>
            <person name="Zhou R."/>
        </authorList>
    </citation>
    <scope>NUCLEOTIDE SEQUENCE [LARGE SCALE GENOMIC DNA]</scope>
    <source>
        <strain evidence="1">BV-YZ2020</strain>
    </source>
</reference>
<dbReference type="EMBL" id="CM039433">
    <property type="protein sequence ID" value="KAI4328214.1"/>
    <property type="molecule type" value="Genomic_DNA"/>
</dbReference>
<name>A0ACB9MVW4_BAUVA</name>
<accession>A0ACB9MVW4</accession>
<gene>
    <name evidence="1" type="ORF">L6164_020586</name>
</gene>
<organism evidence="1 2">
    <name type="scientific">Bauhinia variegata</name>
    <name type="common">Purple orchid tree</name>
    <name type="synonym">Phanera variegata</name>
    <dbReference type="NCBI Taxonomy" id="167791"/>
    <lineage>
        <taxon>Eukaryota</taxon>
        <taxon>Viridiplantae</taxon>
        <taxon>Streptophyta</taxon>
        <taxon>Embryophyta</taxon>
        <taxon>Tracheophyta</taxon>
        <taxon>Spermatophyta</taxon>
        <taxon>Magnoliopsida</taxon>
        <taxon>eudicotyledons</taxon>
        <taxon>Gunneridae</taxon>
        <taxon>Pentapetalae</taxon>
        <taxon>rosids</taxon>
        <taxon>fabids</taxon>
        <taxon>Fabales</taxon>
        <taxon>Fabaceae</taxon>
        <taxon>Cercidoideae</taxon>
        <taxon>Cercideae</taxon>
        <taxon>Bauhiniinae</taxon>
        <taxon>Bauhinia</taxon>
    </lineage>
</organism>
<proteinExistence type="predicted"/>
<sequence>MSTLNHLFDLPEQICYVKCGFCTTILMVSVPCSSLSLVVTVRCGHCTSLLSVNMMKASFVPFHLLASLTHLEPKERSPEEDMNKTLENQSATMVTYSDCEEEDVTPLVNIVNKPPEKRQRTPSAYNRFIKEEIRRLKAENPDMAHKEAFSTAAKNWANFPPSHCKEDEESCSQTEQPVDQVSHVNHHDVDQVNEDGQDFRGRKVPRNSILGRTPFE</sequence>
<protein>
    <submittedName>
        <fullName evidence="1">Uncharacterized protein</fullName>
    </submittedName>
</protein>